<reference evidence="2" key="1">
    <citation type="journal article" date="2019" name="Int. J. Syst. Evol. Microbiol.">
        <title>The Global Catalogue of Microorganisms (GCM) 10K type strain sequencing project: providing services to taxonomists for standard genome sequencing and annotation.</title>
        <authorList>
            <consortium name="The Broad Institute Genomics Platform"/>
            <consortium name="The Broad Institute Genome Sequencing Center for Infectious Disease"/>
            <person name="Wu L."/>
            <person name="Ma J."/>
        </authorList>
    </citation>
    <scope>NUCLEOTIDE SEQUENCE [LARGE SCALE GENOMIC DNA]</scope>
    <source>
        <strain evidence="2">KCTC 52490</strain>
    </source>
</reference>
<evidence type="ECO:0000313" key="2">
    <source>
        <dbReference type="Proteomes" id="UP001597512"/>
    </source>
</evidence>
<protein>
    <submittedName>
        <fullName evidence="1">Uncharacterized protein</fullName>
    </submittedName>
</protein>
<comment type="caution">
    <text evidence="1">The sequence shown here is derived from an EMBL/GenBank/DDBJ whole genome shotgun (WGS) entry which is preliminary data.</text>
</comment>
<organism evidence="1 2">
    <name type="scientific">Spirosoma flavum</name>
    <dbReference type="NCBI Taxonomy" id="2048557"/>
    <lineage>
        <taxon>Bacteria</taxon>
        <taxon>Pseudomonadati</taxon>
        <taxon>Bacteroidota</taxon>
        <taxon>Cytophagia</taxon>
        <taxon>Cytophagales</taxon>
        <taxon>Cytophagaceae</taxon>
        <taxon>Spirosoma</taxon>
    </lineage>
</organism>
<dbReference type="Proteomes" id="UP001597512">
    <property type="component" value="Unassembled WGS sequence"/>
</dbReference>
<proteinExistence type="predicted"/>
<keyword evidence="2" id="KW-1185">Reference proteome</keyword>
<gene>
    <name evidence="1" type="ORF">ACFS25_11115</name>
</gene>
<dbReference type="RefSeq" id="WP_381499991.1">
    <property type="nucleotide sequence ID" value="NZ_JBHUOM010000002.1"/>
</dbReference>
<evidence type="ECO:0000313" key="1">
    <source>
        <dbReference type="EMBL" id="MFD2934333.1"/>
    </source>
</evidence>
<sequence>MLEIDQFPDQSLSLPDLFQQSRNFVSYLEKSTDLRGLCTHVVNEIRAITGYEVAGELEVAVDEAHSESRVFVKWAVVVATGRFYLENERHNKSKSPYVRGSRPIEQS</sequence>
<dbReference type="EMBL" id="JBHUOM010000002">
    <property type="protein sequence ID" value="MFD2934333.1"/>
    <property type="molecule type" value="Genomic_DNA"/>
</dbReference>
<name>A0ABW6AI68_9BACT</name>
<accession>A0ABW6AI68</accession>